<dbReference type="InterPro" id="IPR025966">
    <property type="entry name" value="OppC_N"/>
</dbReference>
<dbReference type="PANTHER" id="PTHR43386">
    <property type="entry name" value="OLIGOPEPTIDE TRANSPORT SYSTEM PERMEASE PROTEIN APPC"/>
    <property type="match status" value="1"/>
</dbReference>
<dbReference type="GO" id="GO:0055085">
    <property type="term" value="P:transmembrane transport"/>
    <property type="evidence" value="ECO:0007669"/>
    <property type="project" value="InterPro"/>
</dbReference>
<dbReference type="InterPro" id="IPR050366">
    <property type="entry name" value="BP-dependent_transpt_permease"/>
</dbReference>
<dbReference type="CDD" id="cd06261">
    <property type="entry name" value="TM_PBP2"/>
    <property type="match status" value="1"/>
</dbReference>
<keyword evidence="2" id="KW-0813">Transport</keyword>
<feature type="non-terminal residue" evidence="9">
    <location>
        <position position="291"/>
    </location>
</feature>
<keyword evidence="6 7" id="KW-0472">Membrane</keyword>
<accession>A0A382HBI5</accession>
<evidence type="ECO:0000256" key="1">
    <source>
        <dbReference type="ARBA" id="ARBA00004651"/>
    </source>
</evidence>
<reference evidence="9" key="1">
    <citation type="submission" date="2018-05" db="EMBL/GenBank/DDBJ databases">
        <authorList>
            <person name="Lanie J.A."/>
            <person name="Ng W.-L."/>
            <person name="Kazmierczak K.M."/>
            <person name="Andrzejewski T.M."/>
            <person name="Davidsen T.M."/>
            <person name="Wayne K.J."/>
            <person name="Tettelin H."/>
            <person name="Glass J.I."/>
            <person name="Rusch D."/>
            <person name="Podicherti R."/>
            <person name="Tsui H.-C.T."/>
            <person name="Winkler M.E."/>
        </authorList>
    </citation>
    <scope>NUCLEOTIDE SEQUENCE</scope>
</reference>
<gene>
    <name evidence="9" type="ORF">METZ01_LOCUS236685</name>
</gene>
<dbReference type="AlphaFoldDB" id="A0A382HBI5"/>
<protein>
    <recommendedName>
        <fullName evidence="8">ABC transmembrane type-1 domain-containing protein</fullName>
    </recommendedName>
</protein>
<dbReference type="EMBL" id="UINC01059905">
    <property type="protein sequence ID" value="SVB83831.1"/>
    <property type="molecule type" value="Genomic_DNA"/>
</dbReference>
<comment type="subcellular location">
    <subcellularLocation>
        <location evidence="1">Cell membrane</location>
        <topology evidence="1">Multi-pass membrane protein</topology>
    </subcellularLocation>
</comment>
<dbReference type="Pfam" id="PF00528">
    <property type="entry name" value="BPD_transp_1"/>
    <property type="match status" value="1"/>
</dbReference>
<dbReference type="GO" id="GO:0005886">
    <property type="term" value="C:plasma membrane"/>
    <property type="evidence" value="ECO:0007669"/>
    <property type="project" value="UniProtKB-SubCell"/>
</dbReference>
<evidence type="ECO:0000256" key="4">
    <source>
        <dbReference type="ARBA" id="ARBA00022692"/>
    </source>
</evidence>
<evidence type="ECO:0000259" key="8">
    <source>
        <dbReference type="PROSITE" id="PS50928"/>
    </source>
</evidence>
<dbReference type="InterPro" id="IPR035906">
    <property type="entry name" value="MetI-like_sf"/>
</dbReference>
<name>A0A382HBI5_9ZZZZ</name>
<dbReference type="PROSITE" id="PS50928">
    <property type="entry name" value="ABC_TM1"/>
    <property type="match status" value="1"/>
</dbReference>
<evidence type="ECO:0000256" key="3">
    <source>
        <dbReference type="ARBA" id="ARBA00022475"/>
    </source>
</evidence>
<dbReference type="Gene3D" id="1.10.3720.10">
    <property type="entry name" value="MetI-like"/>
    <property type="match status" value="1"/>
</dbReference>
<evidence type="ECO:0000313" key="9">
    <source>
        <dbReference type="EMBL" id="SVB83831.1"/>
    </source>
</evidence>
<feature type="transmembrane region" description="Helical" evidence="7">
    <location>
        <begin position="210"/>
        <end position="239"/>
    </location>
</feature>
<sequence length="291" mass="31895">MVNTDKVPGPNYLAPLEKAWYYFRRYPIIPVGIFFLLVFVAIFAPMLAPFDPAQGSIRTRHIPPIWLEGGTAQHFFGTDSLGRDMLSRVIYGARIALMVAVSVIVAGGVSGTIIGMFAGYLGGLVDEVAMRIVDLLLAMPFLLVALTVVIVFGQSLTQMIILLIIFSWDNFARVVRAESLRIKRDAYVDAARIAGASNIRIVFRHILPGVFGVVLIVASLRVGQLILIEATLSFLGAGLPKSVPAWGVMVADGQDWITTAWWVAAVPGAMIFAVVMSFNFLGDWMRDYFDP</sequence>
<keyword evidence="4 7" id="KW-0812">Transmembrane</keyword>
<dbReference type="Pfam" id="PF12911">
    <property type="entry name" value="OppC_N"/>
    <property type="match status" value="1"/>
</dbReference>
<evidence type="ECO:0000256" key="5">
    <source>
        <dbReference type="ARBA" id="ARBA00022989"/>
    </source>
</evidence>
<keyword evidence="3" id="KW-1003">Cell membrane</keyword>
<feature type="transmembrane region" description="Helical" evidence="7">
    <location>
        <begin position="259"/>
        <end position="281"/>
    </location>
</feature>
<dbReference type="SUPFAM" id="SSF161098">
    <property type="entry name" value="MetI-like"/>
    <property type="match status" value="1"/>
</dbReference>
<evidence type="ECO:0000256" key="7">
    <source>
        <dbReference type="SAM" id="Phobius"/>
    </source>
</evidence>
<evidence type="ECO:0000256" key="6">
    <source>
        <dbReference type="ARBA" id="ARBA00023136"/>
    </source>
</evidence>
<proteinExistence type="predicted"/>
<keyword evidence="5 7" id="KW-1133">Transmembrane helix</keyword>
<feature type="transmembrane region" description="Helical" evidence="7">
    <location>
        <begin position="141"/>
        <end position="166"/>
    </location>
</feature>
<organism evidence="9">
    <name type="scientific">marine metagenome</name>
    <dbReference type="NCBI Taxonomy" id="408172"/>
    <lineage>
        <taxon>unclassified sequences</taxon>
        <taxon>metagenomes</taxon>
        <taxon>ecological metagenomes</taxon>
    </lineage>
</organism>
<dbReference type="PANTHER" id="PTHR43386:SF1">
    <property type="entry name" value="D,D-DIPEPTIDE TRANSPORT SYSTEM PERMEASE PROTEIN DDPC-RELATED"/>
    <property type="match status" value="1"/>
</dbReference>
<feature type="transmembrane region" description="Helical" evidence="7">
    <location>
        <begin position="95"/>
        <end position="121"/>
    </location>
</feature>
<dbReference type="InterPro" id="IPR000515">
    <property type="entry name" value="MetI-like"/>
</dbReference>
<feature type="transmembrane region" description="Helical" evidence="7">
    <location>
        <begin position="28"/>
        <end position="50"/>
    </location>
</feature>
<evidence type="ECO:0000256" key="2">
    <source>
        <dbReference type="ARBA" id="ARBA00022448"/>
    </source>
</evidence>
<feature type="domain" description="ABC transmembrane type-1" evidence="8">
    <location>
        <begin position="93"/>
        <end position="282"/>
    </location>
</feature>